<keyword evidence="1" id="KW-0472">Membrane</keyword>
<evidence type="ECO:0000313" key="3">
    <source>
        <dbReference type="Proteomes" id="UP000030355"/>
    </source>
</evidence>
<feature type="transmembrane region" description="Helical" evidence="1">
    <location>
        <begin position="16"/>
        <end position="37"/>
    </location>
</feature>
<evidence type="ECO:0000256" key="1">
    <source>
        <dbReference type="SAM" id="Phobius"/>
    </source>
</evidence>
<gene>
    <name evidence="2" type="ORF">EU95_0401</name>
</gene>
<evidence type="ECO:0000313" key="2">
    <source>
        <dbReference type="EMBL" id="KGF96516.1"/>
    </source>
</evidence>
<keyword evidence="1" id="KW-0812">Transmembrane</keyword>
<reference evidence="3" key="1">
    <citation type="journal article" date="2014" name="Sci. Data">
        <title>Genomes of diverse isolates of the marine cyanobacterium Prochlorococcus.</title>
        <authorList>
            <person name="Biller S."/>
            <person name="Berube P."/>
            <person name="Thompson J."/>
            <person name="Kelly L."/>
            <person name="Roggensack S."/>
            <person name="Awad L."/>
            <person name="Roache-Johnson K."/>
            <person name="Ding H."/>
            <person name="Giovannoni S.J."/>
            <person name="Moore L.R."/>
            <person name="Chisholm S.W."/>
        </authorList>
    </citation>
    <scope>NUCLEOTIDE SEQUENCE [LARGE SCALE GENOMIC DNA]</scope>
    <source>
        <strain evidence="3">MIT 9201</strain>
    </source>
</reference>
<proteinExistence type="predicted"/>
<comment type="caution">
    <text evidence="2">The sequence shown here is derived from an EMBL/GenBank/DDBJ whole genome shotgun (WGS) entry which is preliminary data.</text>
</comment>
<name>A0A0A2A6R9_PROMR</name>
<dbReference type="EMBL" id="JNAL01000007">
    <property type="protein sequence ID" value="KGF96516.1"/>
    <property type="molecule type" value="Genomic_DNA"/>
</dbReference>
<dbReference type="Proteomes" id="UP000030355">
    <property type="component" value="Unassembled WGS sequence"/>
</dbReference>
<organism evidence="2 3">
    <name type="scientific">Prochlorococcus marinus str. MIT 9201</name>
    <dbReference type="NCBI Taxonomy" id="93057"/>
    <lineage>
        <taxon>Bacteria</taxon>
        <taxon>Bacillati</taxon>
        <taxon>Cyanobacteriota</taxon>
        <taxon>Cyanophyceae</taxon>
        <taxon>Synechococcales</taxon>
        <taxon>Prochlorococcaceae</taxon>
        <taxon>Prochlorococcus</taxon>
    </lineage>
</organism>
<sequence>MHLIFVSIPSLLSSDLILYLVPALTVSILFFSLKIMFFNAPKLRKAK</sequence>
<dbReference type="AlphaFoldDB" id="A0A0A2A6R9"/>
<protein>
    <submittedName>
        <fullName evidence="2">Uncharacterized protein</fullName>
    </submittedName>
</protein>
<accession>A0A0A2A6R9</accession>
<keyword evidence="1" id="KW-1133">Transmembrane helix</keyword>